<comment type="caution">
    <text evidence="3">The sequence shown here is derived from an EMBL/GenBank/DDBJ whole genome shotgun (WGS) entry which is preliminary data.</text>
</comment>
<keyword evidence="4" id="KW-1185">Reference proteome</keyword>
<name>A0A9X3JFE9_9LACT</name>
<sequence length="323" mass="37634">MEELIPNPGNCLASRKLLEEDGHILWAWREKPLMPSDSGWRFLSDKDTDLTILPEERMLMVSLNEIFEIEPMVAGIYWYPIGADFQFFSQVDNKHFVYNDSFDKVELASSLDRIPSDSEVFKAHFPQYKPPKVSGKQEKVLIARVPEIKPTKKKAKEDTEETAEAKDLDNKRDQASKHTYIPSIDDTVTLSGAELKLLADAKEEVEGVLKLWQSELKGQPDNNELYVITGLLLGYLGIRNIEVPLEWATRRNLIVNTFYQAYQVSQEKTKLYIESYENRRDNPKYLAEIQIIRYGRAMYEWYWQNNTALIKEQFSHLIDHYTD</sequence>
<dbReference type="EMBL" id="JAPRFR010000001">
    <property type="protein sequence ID" value="MCZ0725846.1"/>
    <property type="molecule type" value="Genomic_DNA"/>
</dbReference>
<gene>
    <name evidence="3" type="ORF">OW157_04585</name>
</gene>
<evidence type="ECO:0000256" key="1">
    <source>
        <dbReference type="SAM" id="MobiDB-lite"/>
    </source>
</evidence>
<feature type="compositionally biased region" description="Basic and acidic residues" evidence="1">
    <location>
        <begin position="163"/>
        <end position="176"/>
    </location>
</feature>
<dbReference type="AlphaFoldDB" id="A0A9X3JFE9"/>
<reference evidence="3" key="1">
    <citation type="submission" date="2022-12" db="EMBL/GenBank/DDBJ databases">
        <title>Description and comparative metabolic analysis of Aerococcus sp. nov., isolated from the feces of a pig.</title>
        <authorList>
            <person name="Chang Y.-H."/>
        </authorList>
    </citation>
    <scope>NUCLEOTIDE SEQUENCE</scope>
    <source>
        <strain evidence="3">YH-aer222</strain>
    </source>
</reference>
<dbReference type="Proteomes" id="UP001146670">
    <property type="component" value="Unassembled WGS sequence"/>
</dbReference>
<accession>A0A9X3JFE9</accession>
<dbReference type="InterPro" id="IPR018689">
    <property type="entry name" value="Imm33_dom"/>
</dbReference>
<evidence type="ECO:0000259" key="2">
    <source>
        <dbReference type="Pfam" id="PF09951"/>
    </source>
</evidence>
<dbReference type="Pfam" id="PF09951">
    <property type="entry name" value="Imm33"/>
    <property type="match status" value="1"/>
</dbReference>
<protein>
    <submittedName>
        <fullName evidence="3">DUF2185 domain-containing protein</fullName>
    </submittedName>
</protein>
<feature type="region of interest" description="Disordered" evidence="1">
    <location>
        <begin position="151"/>
        <end position="176"/>
    </location>
</feature>
<feature type="domain" description="Immunity protein Imm33" evidence="2">
    <location>
        <begin position="11"/>
        <end position="87"/>
    </location>
</feature>
<organism evidence="3 4">
    <name type="scientific">Aerococcus kribbianus</name>
    <dbReference type="NCBI Taxonomy" id="2999064"/>
    <lineage>
        <taxon>Bacteria</taxon>
        <taxon>Bacillati</taxon>
        <taxon>Bacillota</taxon>
        <taxon>Bacilli</taxon>
        <taxon>Lactobacillales</taxon>
        <taxon>Aerococcaceae</taxon>
        <taxon>Aerococcus</taxon>
    </lineage>
</organism>
<proteinExistence type="predicted"/>
<evidence type="ECO:0000313" key="3">
    <source>
        <dbReference type="EMBL" id="MCZ0725846.1"/>
    </source>
</evidence>
<dbReference type="RefSeq" id="WP_268752155.1">
    <property type="nucleotide sequence ID" value="NZ_JAPRFQ010000001.1"/>
</dbReference>
<evidence type="ECO:0000313" key="4">
    <source>
        <dbReference type="Proteomes" id="UP001146670"/>
    </source>
</evidence>